<accession>A0ABX9W760</accession>
<dbReference type="PROSITE" id="PS51257">
    <property type="entry name" value="PROKAR_LIPOPROTEIN"/>
    <property type="match status" value="1"/>
</dbReference>
<keyword evidence="2 4" id="KW-0472">Membrane</keyword>
<evidence type="ECO:0000256" key="2">
    <source>
        <dbReference type="ARBA" id="ARBA00023136"/>
    </source>
</evidence>
<dbReference type="PROSITE" id="PS51123">
    <property type="entry name" value="OMPA_2"/>
    <property type="match status" value="1"/>
</dbReference>
<evidence type="ECO:0000259" key="6">
    <source>
        <dbReference type="PROSITE" id="PS51123"/>
    </source>
</evidence>
<dbReference type="SUPFAM" id="SSF103088">
    <property type="entry name" value="OmpA-like"/>
    <property type="match status" value="1"/>
</dbReference>
<dbReference type="InterPro" id="IPR036737">
    <property type="entry name" value="OmpA-like_sf"/>
</dbReference>
<evidence type="ECO:0000313" key="8">
    <source>
        <dbReference type="Proteomes" id="UP000274695"/>
    </source>
</evidence>
<evidence type="ECO:0000313" key="7">
    <source>
        <dbReference type="EMBL" id="RNL67127.1"/>
    </source>
</evidence>
<dbReference type="Pfam" id="PF00691">
    <property type="entry name" value="OmpA"/>
    <property type="match status" value="1"/>
</dbReference>
<feature type="signal peptide" evidence="5">
    <location>
        <begin position="1"/>
        <end position="27"/>
    </location>
</feature>
<dbReference type="InterPro" id="IPR050330">
    <property type="entry name" value="Bact_OuterMem_StrucFunc"/>
</dbReference>
<feature type="chain" id="PRO_5046170540" evidence="5">
    <location>
        <begin position="28"/>
        <end position="288"/>
    </location>
</feature>
<dbReference type="CDD" id="cd07185">
    <property type="entry name" value="OmpA_C-like"/>
    <property type="match status" value="1"/>
</dbReference>
<keyword evidence="5" id="KW-0732">Signal</keyword>
<dbReference type="PANTHER" id="PTHR30329:SF21">
    <property type="entry name" value="LIPOPROTEIN YIAD-RELATED"/>
    <property type="match status" value="1"/>
</dbReference>
<dbReference type="Proteomes" id="UP000274695">
    <property type="component" value="Unassembled WGS sequence"/>
</dbReference>
<dbReference type="InterPro" id="IPR006664">
    <property type="entry name" value="OMP_bac"/>
</dbReference>
<sequence length="288" mass="30312">MLGKKPNRKLIAALFLVAACISAPTQAGILLAVLTKTGLLAIVTPITTAVGIDLDDTLVTVDGVVTEVLGGDLAGGELNLSEQEEMDLRGMDTPVTNAAVNLLPQTFAAAPADDQPALIPLLNLDPVFVVGQIQSQEYRCSDADGDGVCDQDDQCLKTPAGKKVLANGCYLDGPRGVVLEGVFFENDSNRLSIPAQQILRGVADAIKQSSASLFEVGGYTDDAGDAEYNLQLSASRAAAVRDYLLSLGIAKSRLQVRGYGESSPRADNTTPEGRAMNRRVELKIVNPS</sequence>
<name>A0ABX9W760_9GAMM</name>
<proteinExistence type="predicted"/>
<dbReference type="PRINTS" id="PR01021">
    <property type="entry name" value="OMPADOMAIN"/>
</dbReference>
<evidence type="ECO:0000256" key="1">
    <source>
        <dbReference type="ARBA" id="ARBA00004442"/>
    </source>
</evidence>
<evidence type="ECO:0000256" key="5">
    <source>
        <dbReference type="SAM" id="SignalP"/>
    </source>
</evidence>
<feature type="domain" description="OmpA-like" evidence="6">
    <location>
        <begin position="171"/>
        <end position="288"/>
    </location>
</feature>
<comment type="caution">
    <text evidence="7">The sequence shown here is derived from an EMBL/GenBank/DDBJ whole genome shotgun (WGS) entry which is preliminary data.</text>
</comment>
<dbReference type="EMBL" id="RHGB01000002">
    <property type="protein sequence ID" value="RNL67127.1"/>
    <property type="molecule type" value="Genomic_DNA"/>
</dbReference>
<dbReference type="RefSeq" id="WP_123181368.1">
    <property type="nucleotide sequence ID" value="NZ_RHGB01000002.1"/>
</dbReference>
<keyword evidence="8" id="KW-1185">Reference proteome</keyword>
<reference evidence="7 8" key="1">
    <citation type="submission" date="2018-10" db="EMBL/GenBank/DDBJ databases">
        <title>Draft genome sequence of Zhongshania sp. DSW25-10.</title>
        <authorList>
            <person name="Oh J."/>
        </authorList>
    </citation>
    <scope>NUCLEOTIDE SEQUENCE [LARGE SCALE GENOMIC DNA]</scope>
    <source>
        <strain evidence="7 8">DSW25-10</strain>
    </source>
</reference>
<gene>
    <name evidence="7" type="ORF">D0911_02570</name>
</gene>
<evidence type="ECO:0000256" key="4">
    <source>
        <dbReference type="PROSITE-ProRule" id="PRU00473"/>
    </source>
</evidence>
<comment type="subcellular location">
    <subcellularLocation>
        <location evidence="1">Cell outer membrane</location>
    </subcellularLocation>
</comment>
<dbReference type="PANTHER" id="PTHR30329">
    <property type="entry name" value="STATOR ELEMENT OF FLAGELLAR MOTOR COMPLEX"/>
    <property type="match status" value="1"/>
</dbReference>
<dbReference type="InterPro" id="IPR006665">
    <property type="entry name" value="OmpA-like"/>
</dbReference>
<keyword evidence="3" id="KW-0998">Cell outer membrane</keyword>
<organism evidence="7 8">
    <name type="scientific">Zhongshania marina</name>
    <dbReference type="NCBI Taxonomy" id="2304603"/>
    <lineage>
        <taxon>Bacteria</taxon>
        <taxon>Pseudomonadati</taxon>
        <taxon>Pseudomonadota</taxon>
        <taxon>Gammaproteobacteria</taxon>
        <taxon>Cellvibrionales</taxon>
        <taxon>Spongiibacteraceae</taxon>
        <taxon>Zhongshania</taxon>
    </lineage>
</organism>
<dbReference type="Gene3D" id="3.30.1330.60">
    <property type="entry name" value="OmpA-like domain"/>
    <property type="match status" value="1"/>
</dbReference>
<evidence type="ECO:0000256" key="3">
    <source>
        <dbReference type="ARBA" id="ARBA00023237"/>
    </source>
</evidence>
<protein>
    <submittedName>
        <fullName evidence="7">OmpA family protein</fullName>
    </submittedName>
</protein>